<dbReference type="Pfam" id="PF08595">
    <property type="entry name" value="RXT2_N"/>
    <property type="match status" value="1"/>
</dbReference>
<name>A0A420YNG7_9PEZI</name>
<accession>A0A420YNG7</accession>
<evidence type="ECO:0000259" key="2">
    <source>
        <dbReference type="Pfam" id="PF08595"/>
    </source>
</evidence>
<dbReference type="PANTHER" id="PTHR28232:SF1">
    <property type="entry name" value="TRANSCRIPTIONAL REGULATORY PROTEIN RXT2"/>
    <property type="match status" value="1"/>
</dbReference>
<protein>
    <recommendedName>
        <fullName evidence="2">Transcriptional regulatory protein RXT2 N-terminal domain-containing protein</fullName>
    </recommendedName>
</protein>
<dbReference type="OrthoDB" id="2405722at2759"/>
<dbReference type="STRING" id="177199.A0A420YNG7"/>
<feature type="compositionally biased region" description="Basic and acidic residues" evidence="1">
    <location>
        <begin position="249"/>
        <end position="260"/>
    </location>
</feature>
<dbReference type="Proteomes" id="UP000275385">
    <property type="component" value="Unassembled WGS sequence"/>
</dbReference>
<dbReference type="PANTHER" id="PTHR28232">
    <property type="entry name" value="TRANSCRIPTIONAL REGULATORY PROTEIN RXT2"/>
    <property type="match status" value="1"/>
</dbReference>
<feature type="compositionally biased region" description="Polar residues" evidence="1">
    <location>
        <begin position="355"/>
        <end position="383"/>
    </location>
</feature>
<dbReference type="InterPro" id="IPR013904">
    <property type="entry name" value="RXT2_N"/>
</dbReference>
<feature type="region of interest" description="Disordered" evidence="1">
    <location>
        <begin position="235"/>
        <end position="387"/>
    </location>
</feature>
<dbReference type="AlphaFoldDB" id="A0A420YNG7"/>
<dbReference type="EMBL" id="QVQW01000002">
    <property type="protein sequence ID" value="RKU49345.1"/>
    <property type="molecule type" value="Genomic_DNA"/>
</dbReference>
<organism evidence="3 4">
    <name type="scientific">Coniochaeta pulveracea</name>
    <dbReference type="NCBI Taxonomy" id="177199"/>
    <lineage>
        <taxon>Eukaryota</taxon>
        <taxon>Fungi</taxon>
        <taxon>Dikarya</taxon>
        <taxon>Ascomycota</taxon>
        <taxon>Pezizomycotina</taxon>
        <taxon>Sordariomycetes</taxon>
        <taxon>Sordariomycetidae</taxon>
        <taxon>Coniochaetales</taxon>
        <taxon>Coniochaetaceae</taxon>
        <taxon>Coniochaeta</taxon>
    </lineage>
</organism>
<gene>
    <name evidence="3" type="ORF">DL546_009883</name>
</gene>
<dbReference type="GO" id="GO:0005829">
    <property type="term" value="C:cytosol"/>
    <property type="evidence" value="ECO:0007669"/>
    <property type="project" value="TreeGrafter"/>
</dbReference>
<feature type="compositionally biased region" description="Basic and acidic residues" evidence="1">
    <location>
        <begin position="313"/>
        <end position="328"/>
    </location>
</feature>
<dbReference type="GO" id="GO:0033698">
    <property type="term" value="C:Rpd3L complex"/>
    <property type="evidence" value="ECO:0007669"/>
    <property type="project" value="TreeGrafter"/>
</dbReference>
<feature type="compositionally biased region" description="Polar residues" evidence="1">
    <location>
        <begin position="299"/>
        <end position="312"/>
    </location>
</feature>
<proteinExistence type="predicted"/>
<feature type="domain" description="Transcriptional regulatory protein RXT2 N-terminal" evidence="2">
    <location>
        <begin position="37"/>
        <end position="178"/>
    </location>
</feature>
<comment type="caution">
    <text evidence="3">The sequence shown here is derived from an EMBL/GenBank/DDBJ whole genome shotgun (WGS) entry which is preliminary data.</text>
</comment>
<feature type="region of interest" description="Disordered" evidence="1">
    <location>
        <begin position="481"/>
        <end position="502"/>
    </location>
</feature>
<dbReference type="InterPro" id="IPR039602">
    <property type="entry name" value="Rxt2"/>
</dbReference>
<evidence type="ECO:0000256" key="1">
    <source>
        <dbReference type="SAM" id="MobiDB-lite"/>
    </source>
</evidence>
<evidence type="ECO:0000313" key="4">
    <source>
        <dbReference type="Proteomes" id="UP000275385"/>
    </source>
</evidence>
<reference evidence="3 4" key="1">
    <citation type="submission" date="2018-08" db="EMBL/GenBank/DDBJ databases">
        <title>Draft genome of the lignicolous fungus Coniochaeta pulveracea.</title>
        <authorList>
            <person name="Borstlap C.J."/>
            <person name="De Witt R.N."/>
            <person name="Botha A."/>
            <person name="Volschenk H."/>
        </authorList>
    </citation>
    <scope>NUCLEOTIDE SEQUENCE [LARGE SCALE GENOMIC DNA]</scope>
    <source>
        <strain evidence="3 4">CAB683</strain>
    </source>
</reference>
<evidence type="ECO:0000313" key="3">
    <source>
        <dbReference type="EMBL" id="RKU49345.1"/>
    </source>
</evidence>
<sequence>MATQQQAMFLDTIIALRKAVKRKAYESDSDESIELNTNRGHKLQKRARFVRKGHLAPSMSPAAYKELVEHAGYQRAIIHRNPPLIDDEGYGVDSDDDEERIQEAMAEAAEMDPYSSINLEQIYAPLTSVTDLPDHPTLSRPYYSKSLTKLTVQARDLMQKENKALWKVKHLLTRLQGDHTWVPCSMMIEPTDADLFNDDFFIKFLARPLRTETVVSATKSILTHGELPILKALSQKVSRPVTPPTESSQAKEEKGKEADTNKLNGDGAPTSKNGEEDQILAIPAEISSTQQDKEKQREQGGTQPETNGTSPSKENDKPDSETTNHTGKDTPSVPVPPIEQSDVEMEEPPEPQQPNGTNSDQLPIPGSNSLPNGSRAASVTTSAADDLYIHPMFLAPRSARPDRDQALPENEAEDVRRLVQLYVQKQEEVCRGARRLYEGLLRADRYRKTVLRWAKAEAHKGELSDGEDWYDWEEWGLTEDLKKGADEEEEETAPQKKTRNRK</sequence>
<keyword evidence="4" id="KW-1185">Reference proteome</keyword>